<dbReference type="EMBL" id="BASZ01000002">
    <property type="protein sequence ID" value="GAD47946.1"/>
    <property type="molecule type" value="Genomic_DNA"/>
</dbReference>
<dbReference type="KEGG" id="ntd:EGO55_20050"/>
<accession>U2Y4F5</accession>
<proteinExistence type="predicted"/>
<dbReference type="AlphaFoldDB" id="U2Y4F5"/>
<sequence length="99" mass="11137">MKWTSIIAIYGLIWVMSAFVMLPFGMRTHEEAGLEKTPGQADSAPANFRPVRHLFLSAIVAVGLCALYYTNYVNGWVEMKDLNVFGRPPGEANEPEIYR</sequence>
<evidence type="ECO:0008006" key="4">
    <source>
        <dbReference type="Google" id="ProtNLM"/>
    </source>
</evidence>
<keyword evidence="1" id="KW-0812">Transmembrane</keyword>
<dbReference type="InterPro" id="IPR009935">
    <property type="entry name" value="DUF1467"/>
</dbReference>
<keyword evidence="1" id="KW-0472">Membrane</keyword>
<dbReference type="Pfam" id="PF07330">
    <property type="entry name" value="DUF1467"/>
    <property type="match status" value="1"/>
</dbReference>
<dbReference type="Proteomes" id="UP000016568">
    <property type="component" value="Unassembled WGS sequence"/>
</dbReference>
<dbReference type="OrthoDB" id="9804637at2"/>
<name>U2Y4F5_9SPHN</name>
<dbReference type="eggNOG" id="COG5454">
    <property type="taxonomic scope" value="Bacteria"/>
</dbReference>
<keyword evidence="3" id="KW-1185">Reference proteome</keyword>
<evidence type="ECO:0000313" key="3">
    <source>
        <dbReference type="Proteomes" id="UP000016568"/>
    </source>
</evidence>
<organism evidence="2 3">
    <name type="scientific">Caenibius tardaugens NBRC 16725</name>
    <dbReference type="NCBI Taxonomy" id="1219035"/>
    <lineage>
        <taxon>Bacteria</taxon>
        <taxon>Pseudomonadati</taxon>
        <taxon>Pseudomonadota</taxon>
        <taxon>Alphaproteobacteria</taxon>
        <taxon>Sphingomonadales</taxon>
        <taxon>Erythrobacteraceae</taxon>
        <taxon>Caenibius</taxon>
    </lineage>
</organism>
<feature type="transmembrane region" description="Helical" evidence="1">
    <location>
        <begin position="54"/>
        <end position="72"/>
    </location>
</feature>
<protein>
    <recommendedName>
        <fullName evidence="4">DUF1467 family protein</fullName>
    </recommendedName>
</protein>
<evidence type="ECO:0000256" key="1">
    <source>
        <dbReference type="SAM" id="Phobius"/>
    </source>
</evidence>
<reference evidence="2 3" key="1">
    <citation type="submission" date="2013-09" db="EMBL/GenBank/DDBJ databases">
        <title>Whole genome shotgun sequence of Novosphingobium tardaugens NBRC 16725.</title>
        <authorList>
            <person name="Isaki S."/>
            <person name="Hosoyama A."/>
            <person name="Tsuchikane K."/>
            <person name="Katsumata H."/>
            <person name="Ando Y."/>
            <person name="Yamazaki S."/>
            <person name="Fujita N."/>
        </authorList>
    </citation>
    <scope>NUCLEOTIDE SEQUENCE [LARGE SCALE GENOMIC DNA]</scope>
    <source>
        <strain evidence="2 3">NBRC 16725</strain>
    </source>
</reference>
<evidence type="ECO:0000313" key="2">
    <source>
        <dbReference type="EMBL" id="GAD47946.1"/>
    </source>
</evidence>
<keyword evidence="1" id="KW-1133">Transmembrane helix</keyword>
<dbReference type="RefSeq" id="WP_021688853.1">
    <property type="nucleotide sequence ID" value="NZ_BASZ01000002.1"/>
</dbReference>
<feature type="transmembrane region" description="Helical" evidence="1">
    <location>
        <begin position="6"/>
        <end position="26"/>
    </location>
</feature>
<comment type="caution">
    <text evidence="2">The sequence shown here is derived from an EMBL/GenBank/DDBJ whole genome shotgun (WGS) entry which is preliminary data.</text>
</comment>
<gene>
    <name evidence="2" type="ORF">NT2_02_00290</name>
</gene>